<dbReference type="EMBL" id="GGEC01084108">
    <property type="protein sequence ID" value="MBX64592.1"/>
    <property type="molecule type" value="Transcribed_RNA"/>
</dbReference>
<accession>A0A2P2QC79</accession>
<sequence length="47" mass="5462">MLFSIYNEIHQTSRPRSLKSVSADCEGLSPFFYISYGRKDYLPSLFP</sequence>
<reference evidence="1" key="1">
    <citation type="submission" date="2018-02" db="EMBL/GenBank/DDBJ databases">
        <title>Rhizophora mucronata_Transcriptome.</title>
        <authorList>
            <person name="Meera S.P."/>
            <person name="Sreeshan A."/>
            <person name="Augustine A."/>
        </authorList>
    </citation>
    <scope>NUCLEOTIDE SEQUENCE</scope>
    <source>
        <tissue evidence="1">Leaf</tissue>
    </source>
</reference>
<name>A0A2P2QC79_RHIMU</name>
<dbReference type="AlphaFoldDB" id="A0A2P2QC79"/>
<evidence type="ECO:0000313" key="1">
    <source>
        <dbReference type="EMBL" id="MBX64592.1"/>
    </source>
</evidence>
<protein>
    <submittedName>
        <fullName evidence="1">Uncharacterized protein</fullName>
    </submittedName>
</protein>
<organism evidence="1">
    <name type="scientific">Rhizophora mucronata</name>
    <name type="common">Asiatic mangrove</name>
    <dbReference type="NCBI Taxonomy" id="61149"/>
    <lineage>
        <taxon>Eukaryota</taxon>
        <taxon>Viridiplantae</taxon>
        <taxon>Streptophyta</taxon>
        <taxon>Embryophyta</taxon>
        <taxon>Tracheophyta</taxon>
        <taxon>Spermatophyta</taxon>
        <taxon>Magnoliopsida</taxon>
        <taxon>eudicotyledons</taxon>
        <taxon>Gunneridae</taxon>
        <taxon>Pentapetalae</taxon>
        <taxon>rosids</taxon>
        <taxon>fabids</taxon>
        <taxon>Malpighiales</taxon>
        <taxon>Rhizophoraceae</taxon>
        <taxon>Rhizophora</taxon>
    </lineage>
</organism>
<proteinExistence type="predicted"/>